<dbReference type="EMBL" id="DSRU01000022">
    <property type="protein sequence ID" value="HFM96413.1"/>
    <property type="molecule type" value="Genomic_DNA"/>
</dbReference>
<evidence type="ECO:0000259" key="3">
    <source>
        <dbReference type="PROSITE" id="PS51123"/>
    </source>
</evidence>
<evidence type="ECO:0000313" key="4">
    <source>
        <dbReference type="EMBL" id="HFM96413.1"/>
    </source>
</evidence>
<evidence type="ECO:0000256" key="2">
    <source>
        <dbReference type="SAM" id="MobiDB-lite"/>
    </source>
</evidence>
<feature type="region of interest" description="Disordered" evidence="2">
    <location>
        <begin position="184"/>
        <end position="221"/>
    </location>
</feature>
<accession>A0A7C3PBY7</accession>
<gene>
    <name evidence="4" type="ORF">ENR64_01355</name>
</gene>
<comment type="caution">
    <text evidence="4">The sequence shown here is derived from an EMBL/GenBank/DDBJ whole genome shotgun (WGS) entry which is preliminary data.</text>
</comment>
<dbReference type="SUPFAM" id="SSF103088">
    <property type="entry name" value="OmpA-like"/>
    <property type="match status" value="1"/>
</dbReference>
<dbReference type="InterPro" id="IPR036737">
    <property type="entry name" value="OmpA-like_sf"/>
</dbReference>
<organism evidence="4">
    <name type="scientific">Oscillatoriales cyanobacterium SpSt-418</name>
    <dbReference type="NCBI Taxonomy" id="2282169"/>
    <lineage>
        <taxon>Bacteria</taxon>
        <taxon>Bacillati</taxon>
        <taxon>Cyanobacteriota</taxon>
        <taxon>Cyanophyceae</taxon>
        <taxon>Oscillatoriophycideae</taxon>
        <taxon>Oscillatoriales</taxon>
    </lineage>
</organism>
<dbReference type="GO" id="GO:0016020">
    <property type="term" value="C:membrane"/>
    <property type="evidence" value="ECO:0007669"/>
    <property type="project" value="UniProtKB-UniRule"/>
</dbReference>
<keyword evidence="1" id="KW-0472">Membrane</keyword>
<feature type="region of interest" description="Disordered" evidence="2">
    <location>
        <begin position="1"/>
        <end position="115"/>
    </location>
</feature>
<dbReference type="Pfam" id="PF13699">
    <property type="entry name" value="eCIS_core"/>
    <property type="match status" value="1"/>
</dbReference>
<feature type="compositionally biased region" description="Polar residues" evidence="2">
    <location>
        <begin position="79"/>
        <end position="91"/>
    </location>
</feature>
<feature type="compositionally biased region" description="Polar residues" evidence="2">
    <location>
        <begin position="99"/>
        <end position="115"/>
    </location>
</feature>
<dbReference type="AlphaFoldDB" id="A0A7C3PBY7"/>
<dbReference type="InterPro" id="IPR025295">
    <property type="entry name" value="eCIS_core_dom"/>
</dbReference>
<protein>
    <submittedName>
        <fullName evidence="4">DUF4157 domain-containing protein</fullName>
    </submittedName>
</protein>
<dbReference type="PROSITE" id="PS51123">
    <property type="entry name" value="OMPA_2"/>
    <property type="match status" value="1"/>
</dbReference>
<dbReference type="Pfam" id="PF00691">
    <property type="entry name" value="OmpA"/>
    <property type="match status" value="1"/>
</dbReference>
<dbReference type="Gene3D" id="3.30.1330.60">
    <property type="entry name" value="OmpA-like domain"/>
    <property type="match status" value="1"/>
</dbReference>
<feature type="domain" description="OmpA-like" evidence="3">
    <location>
        <begin position="417"/>
        <end position="539"/>
    </location>
</feature>
<evidence type="ECO:0000256" key="1">
    <source>
        <dbReference type="PROSITE-ProRule" id="PRU00473"/>
    </source>
</evidence>
<reference evidence="4" key="1">
    <citation type="journal article" date="2020" name="mSystems">
        <title>Genome- and Community-Level Interaction Insights into Carbon Utilization and Element Cycling Functions of Hydrothermarchaeota in Hydrothermal Sediment.</title>
        <authorList>
            <person name="Zhou Z."/>
            <person name="Liu Y."/>
            <person name="Xu W."/>
            <person name="Pan J."/>
            <person name="Luo Z.H."/>
            <person name="Li M."/>
        </authorList>
    </citation>
    <scope>NUCLEOTIDE SEQUENCE [LARGE SCALE GENOMIC DNA]</scope>
    <source>
        <strain evidence="4">SpSt-418</strain>
    </source>
</reference>
<sequence>MSTPAVAEPVQRQAEEDELQMKPLASSITPLVQREAAPEEEDELQAKPIQREMDPEAEEPIQTKLLQREAMPEEEETLQTKSTGRSPQATDGTPDLETRLSQSQGSGSPLPKDTQQFMESRFGTDFSHVKVHTGSEAVQMNREIGAQAFTHGSNVYFGAGKFDPGSASGRHLLAHELTHVVQQTGHISPRRTQESSQKTNKQELGPAQIAKNIAPSDVQTSTKKIRRVATPLIQAYRERVSVPSMGTGIDPSTVQIDHTYGSVYSVPDSVGIPSPGYLGFEGRRIENSTLPEGSTGGRVEFNTFESADINNAIFNDIQWGSWHGAVPFTTNGDQVSFGSPLIDSQTGGSGATMSVSVGSGATPSGGYVTFSLMVAASGSLSMGGGIGVGPISASAPVTATTNFSGGFIRSFTVNLRTTPPQPIVGPDVTFRVGSAQLEDGQEGIIARWFQTLPESAQDAVRNGRRTISISGYASTTGRRGRNRNLSEQRARVVERILRGHAGSNASLNIFYFGEDNATTPDEREDPQWRRATVVAQAPSRTGPQLPGAAAP</sequence>
<proteinExistence type="predicted"/>
<dbReference type="InterPro" id="IPR006665">
    <property type="entry name" value="OmpA-like"/>
</dbReference>
<name>A0A7C3PBY7_9CYAN</name>